<proteinExistence type="predicted"/>
<accession>A0A947D1N7</accession>
<sequence length="202" mass="21826">MTDHDEAVPADPAADPGARPEPAPAGVSGHAPGPASAAPDGPAARPKRKRRAGPPERRQRFDWRAIRAAYESGLRSQVELAADYGVNASTINYHKTREGWSEPAETPRLGINEGDRVMLVLRLFRMVDAQIGEIERRLTAADGTGPDEKDARTLAALARTIELLIDLEAKTRPEAPAAPEEGDEDAFRTELARRIRGLAGEV</sequence>
<organism evidence="2 3">
    <name type="scientific">Prosthecodimorpha staleyi</name>
    <dbReference type="NCBI Taxonomy" id="2840188"/>
    <lineage>
        <taxon>Bacteria</taxon>
        <taxon>Pseudomonadati</taxon>
        <taxon>Pseudomonadota</taxon>
        <taxon>Alphaproteobacteria</taxon>
        <taxon>Hyphomicrobiales</taxon>
        <taxon>Ancalomicrobiaceae</taxon>
        <taxon>Prosthecodimorpha</taxon>
    </lineage>
</organism>
<gene>
    <name evidence="2" type="ORF">KL771_06715</name>
</gene>
<dbReference type="EMBL" id="JAHHZF010000003">
    <property type="protein sequence ID" value="MBT9289135.1"/>
    <property type="molecule type" value="Genomic_DNA"/>
</dbReference>
<protein>
    <submittedName>
        <fullName evidence="2">Uncharacterized protein</fullName>
    </submittedName>
</protein>
<keyword evidence="3" id="KW-1185">Reference proteome</keyword>
<feature type="compositionally biased region" description="Low complexity" evidence="1">
    <location>
        <begin position="24"/>
        <end position="44"/>
    </location>
</feature>
<feature type="region of interest" description="Disordered" evidence="1">
    <location>
        <begin position="1"/>
        <end position="60"/>
    </location>
</feature>
<dbReference type="Proteomes" id="UP000766595">
    <property type="component" value="Unassembled WGS sequence"/>
</dbReference>
<evidence type="ECO:0000313" key="3">
    <source>
        <dbReference type="Proteomes" id="UP000766595"/>
    </source>
</evidence>
<dbReference type="AlphaFoldDB" id="A0A947D1N7"/>
<dbReference type="RefSeq" id="WP_261967781.1">
    <property type="nucleotide sequence ID" value="NZ_JAHHZF010000003.1"/>
</dbReference>
<comment type="caution">
    <text evidence="2">The sequence shown here is derived from an EMBL/GenBank/DDBJ whole genome shotgun (WGS) entry which is preliminary data.</text>
</comment>
<evidence type="ECO:0000313" key="2">
    <source>
        <dbReference type="EMBL" id="MBT9289135.1"/>
    </source>
</evidence>
<reference evidence="2 3" key="1">
    <citation type="submission" date="2021-06" db="EMBL/GenBank/DDBJ databases">
        <authorList>
            <person name="Grouzdev D.S."/>
            <person name="Koziaeva V."/>
        </authorList>
    </citation>
    <scope>NUCLEOTIDE SEQUENCE [LARGE SCALE GENOMIC DNA]</scope>
    <source>
        <strain evidence="2 3">22</strain>
    </source>
</reference>
<evidence type="ECO:0000256" key="1">
    <source>
        <dbReference type="SAM" id="MobiDB-lite"/>
    </source>
</evidence>
<name>A0A947D1N7_9HYPH</name>